<dbReference type="InterPro" id="IPR001579">
    <property type="entry name" value="Glyco_hydro_18_chit_AS"/>
</dbReference>
<evidence type="ECO:0000256" key="4">
    <source>
        <dbReference type="ARBA" id="ARBA00023024"/>
    </source>
</evidence>
<evidence type="ECO:0000313" key="12">
    <source>
        <dbReference type="EMBL" id="OBZ87660.1"/>
    </source>
</evidence>
<keyword evidence="6 8" id="KW-0326">Glycosidase</keyword>
<accession>A0A1C7NFD2</accession>
<feature type="domain" description="GH18" evidence="11">
    <location>
        <begin position="30"/>
        <end position="319"/>
    </location>
</feature>
<dbReference type="InterPro" id="IPR045321">
    <property type="entry name" value="Cts1-like"/>
</dbReference>
<evidence type="ECO:0000256" key="9">
    <source>
        <dbReference type="RuleBase" id="RU004453"/>
    </source>
</evidence>
<name>A0A1C7NFD2_9FUNG</name>
<evidence type="ECO:0000259" key="11">
    <source>
        <dbReference type="PROSITE" id="PS51910"/>
    </source>
</evidence>
<gene>
    <name evidence="12" type="primary">CHI1_3</name>
    <name evidence="12" type="ORF">A0J61_04282</name>
</gene>
<evidence type="ECO:0000256" key="8">
    <source>
        <dbReference type="RuleBase" id="RU000489"/>
    </source>
</evidence>
<dbReference type="OrthoDB" id="6020543at2759"/>
<dbReference type="GO" id="GO:0000272">
    <property type="term" value="P:polysaccharide catabolic process"/>
    <property type="evidence" value="ECO:0007669"/>
    <property type="project" value="UniProtKB-KW"/>
</dbReference>
<dbReference type="GO" id="GO:0008843">
    <property type="term" value="F:endochitinase activity"/>
    <property type="evidence" value="ECO:0007669"/>
    <property type="project" value="UniProtKB-EC"/>
</dbReference>
<dbReference type="InterPro" id="IPR005089">
    <property type="entry name" value="CBM19"/>
</dbReference>
<evidence type="ECO:0000256" key="6">
    <source>
        <dbReference type="ARBA" id="ARBA00023295"/>
    </source>
</evidence>
<dbReference type="GO" id="GO:0006032">
    <property type="term" value="P:chitin catabolic process"/>
    <property type="evidence" value="ECO:0007669"/>
    <property type="project" value="UniProtKB-KW"/>
</dbReference>
<evidence type="ECO:0000256" key="3">
    <source>
        <dbReference type="ARBA" id="ARBA00022801"/>
    </source>
</evidence>
<evidence type="ECO:0000313" key="13">
    <source>
        <dbReference type="Proteomes" id="UP000093000"/>
    </source>
</evidence>
<protein>
    <recommendedName>
        <fullName evidence="2">chitinase</fullName>
        <ecNumber evidence="2">3.2.1.14</ecNumber>
    </recommendedName>
</protein>
<dbReference type="Pfam" id="PF03427">
    <property type="entry name" value="CBM_19"/>
    <property type="match status" value="1"/>
</dbReference>
<dbReference type="CDD" id="cd02877">
    <property type="entry name" value="GH18_hevamine_XipI_class_III"/>
    <property type="match status" value="1"/>
</dbReference>
<dbReference type="InterPro" id="IPR017853">
    <property type="entry name" value="GH"/>
</dbReference>
<evidence type="ECO:0000256" key="10">
    <source>
        <dbReference type="SAM" id="SignalP"/>
    </source>
</evidence>
<comment type="catalytic activity">
    <reaction evidence="1">
        <text>Random endo-hydrolysis of N-acetyl-beta-D-glucosaminide (1-&gt;4)-beta-linkages in chitin and chitodextrins.</text>
        <dbReference type="EC" id="3.2.1.14"/>
    </reaction>
</comment>
<evidence type="ECO:0000256" key="7">
    <source>
        <dbReference type="ARBA" id="ARBA00023326"/>
    </source>
</evidence>
<proteinExistence type="inferred from homology"/>
<dbReference type="InterPro" id="IPR050542">
    <property type="entry name" value="Glycosyl_Hydrlase18_Chitinase"/>
</dbReference>
<feature type="signal peptide" evidence="10">
    <location>
        <begin position="1"/>
        <end position="24"/>
    </location>
</feature>
<dbReference type="Pfam" id="PF00704">
    <property type="entry name" value="Glyco_hydro_18"/>
    <property type="match status" value="1"/>
</dbReference>
<dbReference type="PANTHER" id="PTHR45708">
    <property type="entry name" value="ENDOCHITINASE"/>
    <property type="match status" value="1"/>
</dbReference>
<dbReference type="PROSITE" id="PS51910">
    <property type="entry name" value="GH18_2"/>
    <property type="match status" value="1"/>
</dbReference>
<dbReference type="EMBL" id="LUGH01000206">
    <property type="protein sequence ID" value="OBZ87660.1"/>
    <property type="molecule type" value="Genomic_DNA"/>
</dbReference>
<dbReference type="SUPFAM" id="SSF51445">
    <property type="entry name" value="(Trans)glycosidases"/>
    <property type="match status" value="1"/>
</dbReference>
<dbReference type="AlphaFoldDB" id="A0A1C7NFD2"/>
<evidence type="ECO:0000256" key="2">
    <source>
        <dbReference type="ARBA" id="ARBA00012729"/>
    </source>
</evidence>
<dbReference type="Proteomes" id="UP000093000">
    <property type="component" value="Unassembled WGS sequence"/>
</dbReference>
<dbReference type="EC" id="3.2.1.14" evidence="2"/>
<evidence type="ECO:0000256" key="1">
    <source>
        <dbReference type="ARBA" id="ARBA00000822"/>
    </source>
</evidence>
<keyword evidence="4" id="KW-0146">Chitin degradation</keyword>
<dbReference type="GO" id="GO:0008061">
    <property type="term" value="F:chitin binding"/>
    <property type="evidence" value="ECO:0007669"/>
    <property type="project" value="InterPro"/>
</dbReference>
<comment type="caution">
    <text evidence="12">The sequence shown here is derived from an EMBL/GenBank/DDBJ whole genome shotgun (WGS) entry which is preliminary data.</text>
</comment>
<dbReference type="Gene3D" id="3.20.20.80">
    <property type="entry name" value="Glycosidases"/>
    <property type="match status" value="1"/>
</dbReference>
<dbReference type="InterPro" id="IPR001223">
    <property type="entry name" value="Glyco_hydro18_cat"/>
</dbReference>
<comment type="similarity">
    <text evidence="9">Belongs to the glycosyl hydrolase 18 family.</text>
</comment>
<dbReference type="GO" id="GO:0005576">
    <property type="term" value="C:extracellular region"/>
    <property type="evidence" value="ECO:0007669"/>
    <property type="project" value="TreeGrafter"/>
</dbReference>
<sequence length="532" mass="57826">MKLLSTTVASTFGLALLFAENAQASFLDSPSVAVYWGQNGKGNQKRLSSYCNQDSDVILVSFIPEFHDASLPVLNLANACNGPVFPGTTLLHCPQVGRDIKMCQKKGKKILLSLGGATGSYGFTSDTKAEAFADTLWNVFGGGKSKTRPFDSAIIDGFDLDIEGGGGNGYPAMVRRLRSHFEKDRNRKYYITAAPQCPFPDQMLGKVMNQVGMDAVFVQFYNNYCSANSRSFNFKTWDHWAKHTSPNRNVKVFLGLPGSKQAAGSGYVHYNKLRRVIQNTKERYSSFGGVMFWDASEVFGNKEVSPNYGKAIAKFVHALKGSSFAPISPGAGSDDSSDEEVCITEGQECSTNGQYSCTGNDYAICDHNKWSISSCPGGTVCFPTTDGESVYCGIGSNENTCSKPMAGLGLPSPQQPESPMTTDLTTFTHTYDIDGFSARLSVTSFSKGEFTAILNLRRIYDFSSNDANMVAEFQIADGIQIDSVVGGNVTQLDNRVRLEVPNAVTMSRIIKVTGRINSGIFVTPNQDSMLFN</sequence>
<dbReference type="PROSITE" id="PS01095">
    <property type="entry name" value="GH18_1"/>
    <property type="match status" value="1"/>
</dbReference>
<dbReference type="STRING" id="101091.A0A1C7NFD2"/>
<keyword evidence="3 8" id="KW-0378">Hydrolase</keyword>
<feature type="chain" id="PRO_5008889664" description="chitinase" evidence="10">
    <location>
        <begin position="25"/>
        <end position="532"/>
    </location>
</feature>
<dbReference type="PANTHER" id="PTHR45708:SF49">
    <property type="entry name" value="ENDOCHITINASE"/>
    <property type="match status" value="1"/>
</dbReference>
<organism evidence="12 13">
    <name type="scientific">Choanephora cucurbitarum</name>
    <dbReference type="NCBI Taxonomy" id="101091"/>
    <lineage>
        <taxon>Eukaryota</taxon>
        <taxon>Fungi</taxon>
        <taxon>Fungi incertae sedis</taxon>
        <taxon>Mucoromycota</taxon>
        <taxon>Mucoromycotina</taxon>
        <taxon>Mucoromycetes</taxon>
        <taxon>Mucorales</taxon>
        <taxon>Mucorineae</taxon>
        <taxon>Choanephoraceae</taxon>
        <taxon>Choanephoroideae</taxon>
        <taxon>Choanephora</taxon>
    </lineage>
</organism>
<keyword evidence="13" id="KW-1185">Reference proteome</keyword>
<dbReference type="InParanoid" id="A0A1C7NFD2"/>
<keyword evidence="7" id="KW-0624">Polysaccharide degradation</keyword>
<evidence type="ECO:0000256" key="5">
    <source>
        <dbReference type="ARBA" id="ARBA00023277"/>
    </source>
</evidence>
<keyword evidence="10" id="KW-0732">Signal</keyword>
<keyword evidence="5" id="KW-0119">Carbohydrate metabolism</keyword>
<reference evidence="12 13" key="1">
    <citation type="submission" date="2016-03" db="EMBL/GenBank/DDBJ databases">
        <title>Choanephora cucurbitarum.</title>
        <authorList>
            <person name="Min B."/>
            <person name="Park H."/>
            <person name="Park J.-H."/>
            <person name="Shin H.-D."/>
            <person name="Choi I.-G."/>
        </authorList>
    </citation>
    <scope>NUCLEOTIDE SEQUENCE [LARGE SCALE GENOMIC DNA]</scope>
    <source>
        <strain evidence="12 13">KUS-F28377</strain>
    </source>
</reference>